<sequence length="127" mass="14447">MFIRYQARVPNRRGIHTGVFGLANGLALEGKLSDTERDVWRAGNDWFNLAYPDPSKSNSGVYDPQVNPQAAAWFKDTAKHLLERIEPYLEMLMRHDVQVVRLVSDDPGQVIYEDEVQVVVVPHKATN</sequence>
<accession>A0A1H5PD83</accession>
<dbReference type="Proteomes" id="UP000182725">
    <property type="component" value="Unassembled WGS sequence"/>
</dbReference>
<name>A0A1H5PD83_9MICC</name>
<proteinExistence type="predicted"/>
<evidence type="ECO:0000313" key="1">
    <source>
        <dbReference type="EMBL" id="SEF11018.1"/>
    </source>
</evidence>
<reference evidence="1 2" key="1">
    <citation type="submission" date="2016-10" db="EMBL/GenBank/DDBJ databases">
        <authorList>
            <person name="de Groot N.N."/>
        </authorList>
    </citation>
    <scope>NUCLEOTIDE SEQUENCE [LARGE SCALE GENOMIC DNA]</scope>
    <source>
        <strain evidence="1 2">DSM 22274</strain>
    </source>
</reference>
<dbReference type="AlphaFoldDB" id="A0A1H5PD83"/>
<protein>
    <submittedName>
        <fullName evidence="1">Uncharacterized protein</fullName>
    </submittedName>
</protein>
<evidence type="ECO:0000313" key="2">
    <source>
        <dbReference type="Proteomes" id="UP000182725"/>
    </source>
</evidence>
<gene>
    <name evidence="1" type="ORF">SAMN04489740_4060</name>
</gene>
<dbReference type="EMBL" id="FNTV01000002">
    <property type="protein sequence ID" value="SEF11018.1"/>
    <property type="molecule type" value="Genomic_DNA"/>
</dbReference>
<organism evidence="1 2">
    <name type="scientific">Arthrobacter alpinus</name>
    <dbReference type="NCBI Taxonomy" id="656366"/>
    <lineage>
        <taxon>Bacteria</taxon>
        <taxon>Bacillati</taxon>
        <taxon>Actinomycetota</taxon>
        <taxon>Actinomycetes</taxon>
        <taxon>Micrococcales</taxon>
        <taxon>Micrococcaceae</taxon>
        <taxon>Arthrobacter</taxon>
    </lineage>
</organism>